<evidence type="ECO:0000313" key="1">
    <source>
        <dbReference type="EMBL" id="KAG6499550.1"/>
    </source>
</evidence>
<gene>
    <name evidence="1" type="ORF">ZIOFF_039340</name>
</gene>
<proteinExistence type="predicted"/>
<sequence>MMGSGASLIEELGLIIVKQSGLLLFISSSPRSGTRARLEKVGTVSCGGGARAQATGAGPGGRRLASSRTRARLEKAGAVPCGGGAWAQATGAGPGGRRSASSHRCNRTQEKAVVCNSEEARAEGVVALEGPIQALMWCLPLSGLTAAGAVYWVEPNLTHSEDFEGGNTRNNKLNQVATMNRSPQFLGFLEEKSLGRKRRRSDEEVLISWRFSTMNWILELYLLISRSID</sequence>
<protein>
    <submittedName>
        <fullName evidence="1">Uncharacterized protein</fullName>
    </submittedName>
</protein>
<dbReference type="EMBL" id="JACMSC010000011">
    <property type="protein sequence ID" value="KAG6499550.1"/>
    <property type="molecule type" value="Genomic_DNA"/>
</dbReference>
<name>A0A8J5G114_ZINOF</name>
<keyword evidence="2" id="KW-1185">Reference proteome</keyword>
<organism evidence="1 2">
    <name type="scientific">Zingiber officinale</name>
    <name type="common">Ginger</name>
    <name type="synonym">Amomum zingiber</name>
    <dbReference type="NCBI Taxonomy" id="94328"/>
    <lineage>
        <taxon>Eukaryota</taxon>
        <taxon>Viridiplantae</taxon>
        <taxon>Streptophyta</taxon>
        <taxon>Embryophyta</taxon>
        <taxon>Tracheophyta</taxon>
        <taxon>Spermatophyta</taxon>
        <taxon>Magnoliopsida</taxon>
        <taxon>Liliopsida</taxon>
        <taxon>Zingiberales</taxon>
        <taxon>Zingiberaceae</taxon>
        <taxon>Zingiber</taxon>
    </lineage>
</organism>
<accession>A0A8J5G114</accession>
<dbReference type="Proteomes" id="UP000734854">
    <property type="component" value="Unassembled WGS sequence"/>
</dbReference>
<evidence type="ECO:0000313" key="2">
    <source>
        <dbReference type="Proteomes" id="UP000734854"/>
    </source>
</evidence>
<dbReference type="AlphaFoldDB" id="A0A8J5G114"/>
<reference evidence="1 2" key="1">
    <citation type="submission" date="2020-08" db="EMBL/GenBank/DDBJ databases">
        <title>Plant Genome Project.</title>
        <authorList>
            <person name="Zhang R.-G."/>
        </authorList>
    </citation>
    <scope>NUCLEOTIDE SEQUENCE [LARGE SCALE GENOMIC DNA]</scope>
    <source>
        <tissue evidence="1">Rhizome</tissue>
    </source>
</reference>
<comment type="caution">
    <text evidence="1">The sequence shown here is derived from an EMBL/GenBank/DDBJ whole genome shotgun (WGS) entry which is preliminary data.</text>
</comment>